<protein>
    <submittedName>
        <fullName evidence="5">NAD-dependent epimerase/dehydratase family protein</fullName>
    </submittedName>
</protein>
<dbReference type="RefSeq" id="WP_160061642.1">
    <property type="nucleotide sequence ID" value="NZ_WUYX01000003.1"/>
</dbReference>
<gene>
    <name evidence="5" type="ORF">GS429_00460</name>
</gene>
<dbReference type="Pfam" id="PF01370">
    <property type="entry name" value="Epimerase"/>
    <property type="match status" value="1"/>
</dbReference>
<accession>A0A6B0VGE5</accession>
<dbReference type="SUPFAM" id="SSF51735">
    <property type="entry name" value="NAD(P)-binding Rossmann-fold domains"/>
    <property type="match status" value="1"/>
</dbReference>
<evidence type="ECO:0000313" key="6">
    <source>
        <dbReference type="Proteomes" id="UP000434101"/>
    </source>
</evidence>
<sequence length="280" mass="31815">MNTLLTGAYGRCGTAIIDHLHDEPEYEFTYLDRKVPDDNSVDADHDTVVADVTNGLDVREAATDQDAMIHLAGYPFTDGTWDDVHQPNIIGVLNALEAAREAELETVVFASSNHVMGMYEVENAPELYVGSDAPFRLTHEDPVRPDSYYGVSKSFGEDLCRYYVENYEYPKRAHAIRIGSVRTPEYDHPYGDAERAVDGGEYDRDSDEYDRQVARMKATWNSRRDFAHMIDCCLQADEPGFEIFSGVSDNDRRWYSLENARETIGYEPRDNGEEWDAPPE</sequence>
<evidence type="ECO:0000313" key="5">
    <source>
        <dbReference type="EMBL" id="MXV60564.1"/>
    </source>
</evidence>
<feature type="domain" description="NAD-dependent epimerase/dehydratase" evidence="4">
    <location>
        <begin position="4"/>
        <end position="169"/>
    </location>
</feature>
<reference evidence="5 6" key="1">
    <citation type="submission" date="2020-01" db="EMBL/GenBank/DDBJ databases">
        <title>Natronorubrum sp. JWXQ-INN 674 isolated from Inner Mongolia Autonomous Region of China.</title>
        <authorList>
            <person name="Xue Q."/>
        </authorList>
    </citation>
    <scope>NUCLEOTIDE SEQUENCE [LARGE SCALE GENOMIC DNA]</scope>
    <source>
        <strain evidence="5 6">JWXQ-INN-674</strain>
    </source>
</reference>
<keyword evidence="6" id="KW-1185">Reference proteome</keyword>
<dbReference type="InterPro" id="IPR001509">
    <property type="entry name" value="Epimerase_deHydtase"/>
</dbReference>
<evidence type="ECO:0000256" key="1">
    <source>
        <dbReference type="ARBA" id="ARBA00007637"/>
    </source>
</evidence>
<dbReference type="Gene3D" id="3.40.50.720">
    <property type="entry name" value="NAD(P)-binding Rossmann-like Domain"/>
    <property type="match status" value="1"/>
</dbReference>
<keyword evidence="2" id="KW-0560">Oxidoreductase</keyword>
<dbReference type="PANTHER" id="PTHR43103">
    <property type="entry name" value="NUCLEOSIDE-DIPHOSPHATE-SUGAR EPIMERASE"/>
    <property type="match status" value="1"/>
</dbReference>
<keyword evidence="3" id="KW-0520">NAD</keyword>
<dbReference type="GO" id="GO:0016491">
    <property type="term" value="F:oxidoreductase activity"/>
    <property type="evidence" value="ECO:0007669"/>
    <property type="project" value="UniProtKB-KW"/>
</dbReference>
<dbReference type="EMBL" id="WUYX01000003">
    <property type="protein sequence ID" value="MXV60564.1"/>
    <property type="molecule type" value="Genomic_DNA"/>
</dbReference>
<dbReference type="AlphaFoldDB" id="A0A6B0VGE5"/>
<comment type="caution">
    <text evidence="5">The sequence shown here is derived from an EMBL/GenBank/DDBJ whole genome shotgun (WGS) entry which is preliminary data.</text>
</comment>
<dbReference type="OrthoDB" id="199183at2157"/>
<evidence type="ECO:0000256" key="2">
    <source>
        <dbReference type="ARBA" id="ARBA00023002"/>
    </source>
</evidence>
<organism evidence="5 6">
    <name type="scientific">Natronorubrum halalkaliphilum</name>
    <dbReference type="NCBI Taxonomy" id="2691917"/>
    <lineage>
        <taxon>Archaea</taxon>
        <taxon>Methanobacteriati</taxon>
        <taxon>Methanobacteriota</taxon>
        <taxon>Stenosarchaea group</taxon>
        <taxon>Halobacteria</taxon>
        <taxon>Halobacteriales</taxon>
        <taxon>Natrialbaceae</taxon>
        <taxon>Natronorubrum</taxon>
    </lineage>
</organism>
<evidence type="ECO:0000259" key="4">
    <source>
        <dbReference type="Pfam" id="PF01370"/>
    </source>
</evidence>
<dbReference type="Proteomes" id="UP000434101">
    <property type="component" value="Unassembled WGS sequence"/>
</dbReference>
<name>A0A6B0VGE5_9EURY</name>
<proteinExistence type="inferred from homology"/>
<dbReference type="InterPro" id="IPR036291">
    <property type="entry name" value="NAD(P)-bd_dom_sf"/>
</dbReference>
<comment type="similarity">
    <text evidence="1">Belongs to the NAD(P)-dependent epimerase/dehydratase family.</text>
</comment>
<dbReference type="PANTHER" id="PTHR43103:SF5">
    <property type="entry name" value="4-EPIMERASE, PUTATIVE (AFU_ORTHOLOGUE AFUA_7G00360)-RELATED"/>
    <property type="match status" value="1"/>
</dbReference>
<evidence type="ECO:0000256" key="3">
    <source>
        <dbReference type="ARBA" id="ARBA00023027"/>
    </source>
</evidence>